<proteinExistence type="predicted"/>
<dbReference type="Proteomes" id="UP000288805">
    <property type="component" value="Unassembled WGS sequence"/>
</dbReference>
<accession>A0A438I6E8</accession>
<evidence type="ECO:0000313" key="2">
    <source>
        <dbReference type="EMBL" id="RVW92272.1"/>
    </source>
</evidence>
<protein>
    <recommendedName>
        <fullName evidence="1">Reverse transcriptase zinc-binding domain-containing protein</fullName>
    </recommendedName>
</protein>
<dbReference type="EMBL" id="QGNW01000139">
    <property type="protein sequence ID" value="RVW92272.1"/>
    <property type="molecule type" value="Genomic_DNA"/>
</dbReference>
<organism evidence="2 3">
    <name type="scientific">Vitis vinifera</name>
    <name type="common">Grape</name>
    <dbReference type="NCBI Taxonomy" id="29760"/>
    <lineage>
        <taxon>Eukaryota</taxon>
        <taxon>Viridiplantae</taxon>
        <taxon>Streptophyta</taxon>
        <taxon>Embryophyta</taxon>
        <taxon>Tracheophyta</taxon>
        <taxon>Spermatophyta</taxon>
        <taxon>Magnoliopsida</taxon>
        <taxon>eudicotyledons</taxon>
        <taxon>Gunneridae</taxon>
        <taxon>Pentapetalae</taxon>
        <taxon>rosids</taxon>
        <taxon>Vitales</taxon>
        <taxon>Vitaceae</taxon>
        <taxon>Viteae</taxon>
        <taxon>Vitis</taxon>
    </lineage>
</organism>
<comment type="caution">
    <text evidence="2">The sequence shown here is derived from an EMBL/GenBank/DDBJ whole genome shotgun (WGS) entry which is preliminary data.</text>
</comment>
<dbReference type="InterPro" id="IPR026960">
    <property type="entry name" value="RVT-Znf"/>
</dbReference>
<evidence type="ECO:0000259" key="1">
    <source>
        <dbReference type="Pfam" id="PF13966"/>
    </source>
</evidence>
<name>A0A438I6E8_VITVI</name>
<dbReference type="AlphaFoldDB" id="A0A438I6E8"/>
<gene>
    <name evidence="2" type="ORF">CK203_027118</name>
</gene>
<evidence type="ECO:0000313" key="3">
    <source>
        <dbReference type="Proteomes" id="UP000288805"/>
    </source>
</evidence>
<sequence length="246" mass="28600">MPMKEALWKQVINQMYGEDDGEWRSHEVSERYGMGLWKAIRKEWNYLNGKLAYQVESLGGGWTPLFSRAFNDWELELVERFLQKIQTFRVHRDVEDRVIWIASRCGTFSVKSLYSILESRDSLLFPGGSVWRLSAPPKVAFFTWEASWGKVLTLNQLQRRGHFLANRSFLCVSKVETVDHLLLHCAKTQVLWNLLFSLLSVFWILSCSMKETLLGWHGSFVGKACKKVGQVAPYVYFEQYGRKGIC</sequence>
<feature type="domain" description="Reverse transcriptase zinc-binding" evidence="1">
    <location>
        <begin position="108"/>
        <end position="192"/>
    </location>
</feature>
<reference evidence="2 3" key="1">
    <citation type="journal article" date="2018" name="PLoS Genet.">
        <title>Population sequencing reveals clonal diversity and ancestral inbreeding in the grapevine cultivar Chardonnay.</title>
        <authorList>
            <person name="Roach M.J."/>
            <person name="Johnson D.L."/>
            <person name="Bohlmann J."/>
            <person name="van Vuuren H.J."/>
            <person name="Jones S.J."/>
            <person name="Pretorius I.S."/>
            <person name="Schmidt S.A."/>
            <person name="Borneman A.R."/>
        </authorList>
    </citation>
    <scope>NUCLEOTIDE SEQUENCE [LARGE SCALE GENOMIC DNA]</scope>
    <source>
        <strain evidence="3">cv. Chardonnay</strain>
        <tissue evidence="2">Leaf</tissue>
    </source>
</reference>
<dbReference type="Pfam" id="PF13966">
    <property type="entry name" value="zf-RVT"/>
    <property type="match status" value="1"/>
</dbReference>